<organism evidence="3 4">
    <name type="scientific">Micromonospora pattaloongensis</name>
    <dbReference type="NCBI Taxonomy" id="405436"/>
    <lineage>
        <taxon>Bacteria</taxon>
        <taxon>Bacillati</taxon>
        <taxon>Actinomycetota</taxon>
        <taxon>Actinomycetes</taxon>
        <taxon>Micromonosporales</taxon>
        <taxon>Micromonosporaceae</taxon>
        <taxon>Micromonospora</taxon>
    </lineage>
</organism>
<dbReference type="OrthoDB" id="4301277at2"/>
<dbReference type="STRING" id="405436.SAMN05444365_1011156"/>
<gene>
    <name evidence="3" type="ORF">SAMN05444365_1011156</name>
</gene>
<protein>
    <recommendedName>
        <fullName evidence="2">DUF397 domain-containing protein</fullName>
    </recommendedName>
</protein>
<reference evidence="4" key="1">
    <citation type="submission" date="2016-10" db="EMBL/GenBank/DDBJ databases">
        <authorList>
            <person name="Varghese N."/>
            <person name="Submissions S."/>
        </authorList>
    </citation>
    <scope>NUCLEOTIDE SEQUENCE [LARGE SCALE GENOMIC DNA]</scope>
    <source>
        <strain evidence="4">DSM 45245</strain>
    </source>
</reference>
<dbReference type="RefSeq" id="WP_091552147.1">
    <property type="nucleotide sequence ID" value="NZ_FNPH01000001.1"/>
</dbReference>
<feature type="region of interest" description="Disordered" evidence="1">
    <location>
        <begin position="1"/>
        <end position="20"/>
    </location>
</feature>
<sequence>MDLRGVTWRKSTRSSGGGNGDCVEVAAVHDVIAVRDSKQPDGAVLMFDPAGWRTFIDGAKQGAFGPC</sequence>
<evidence type="ECO:0000256" key="1">
    <source>
        <dbReference type="SAM" id="MobiDB-lite"/>
    </source>
</evidence>
<dbReference type="EMBL" id="FNPH01000001">
    <property type="protein sequence ID" value="SDY23706.1"/>
    <property type="molecule type" value="Genomic_DNA"/>
</dbReference>
<keyword evidence="4" id="KW-1185">Reference proteome</keyword>
<accession>A0A1H3I7I2</accession>
<feature type="domain" description="DUF397" evidence="2">
    <location>
        <begin position="7"/>
        <end position="60"/>
    </location>
</feature>
<dbReference type="Pfam" id="PF04149">
    <property type="entry name" value="DUF397"/>
    <property type="match status" value="1"/>
</dbReference>
<proteinExistence type="predicted"/>
<name>A0A1H3I7I2_9ACTN</name>
<evidence type="ECO:0000259" key="2">
    <source>
        <dbReference type="Pfam" id="PF04149"/>
    </source>
</evidence>
<dbReference type="AlphaFoldDB" id="A0A1H3I7I2"/>
<evidence type="ECO:0000313" key="4">
    <source>
        <dbReference type="Proteomes" id="UP000242415"/>
    </source>
</evidence>
<evidence type="ECO:0000313" key="3">
    <source>
        <dbReference type="EMBL" id="SDY23706.1"/>
    </source>
</evidence>
<dbReference type="Proteomes" id="UP000242415">
    <property type="component" value="Unassembled WGS sequence"/>
</dbReference>
<dbReference type="InterPro" id="IPR007278">
    <property type="entry name" value="DUF397"/>
</dbReference>